<dbReference type="EMBL" id="BMAT01003876">
    <property type="protein sequence ID" value="GFR64081.1"/>
    <property type="molecule type" value="Genomic_DNA"/>
</dbReference>
<protein>
    <submittedName>
        <fullName evidence="1">Uncharacterized protein</fullName>
    </submittedName>
</protein>
<proteinExistence type="predicted"/>
<organism evidence="1 2">
    <name type="scientific">Elysia marginata</name>
    <dbReference type="NCBI Taxonomy" id="1093978"/>
    <lineage>
        <taxon>Eukaryota</taxon>
        <taxon>Metazoa</taxon>
        <taxon>Spiralia</taxon>
        <taxon>Lophotrochozoa</taxon>
        <taxon>Mollusca</taxon>
        <taxon>Gastropoda</taxon>
        <taxon>Heterobranchia</taxon>
        <taxon>Euthyneura</taxon>
        <taxon>Panpulmonata</taxon>
        <taxon>Sacoglossa</taxon>
        <taxon>Placobranchoidea</taxon>
        <taxon>Plakobranchidae</taxon>
        <taxon>Elysia</taxon>
    </lineage>
</organism>
<keyword evidence="2" id="KW-1185">Reference proteome</keyword>
<dbReference type="Proteomes" id="UP000762676">
    <property type="component" value="Unassembled WGS sequence"/>
</dbReference>
<dbReference type="AlphaFoldDB" id="A0AAV4ETJ4"/>
<accession>A0AAV4ETJ4</accession>
<reference evidence="1 2" key="1">
    <citation type="journal article" date="2021" name="Elife">
        <title>Chloroplast acquisition without the gene transfer in kleptoplastic sea slugs, Plakobranchus ocellatus.</title>
        <authorList>
            <person name="Maeda T."/>
            <person name="Takahashi S."/>
            <person name="Yoshida T."/>
            <person name="Shimamura S."/>
            <person name="Takaki Y."/>
            <person name="Nagai Y."/>
            <person name="Toyoda A."/>
            <person name="Suzuki Y."/>
            <person name="Arimoto A."/>
            <person name="Ishii H."/>
            <person name="Satoh N."/>
            <person name="Nishiyama T."/>
            <person name="Hasebe M."/>
            <person name="Maruyama T."/>
            <person name="Minagawa J."/>
            <person name="Obokata J."/>
            <person name="Shigenobu S."/>
        </authorList>
    </citation>
    <scope>NUCLEOTIDE SEQUENCE [LARGE SCALE GENOMIC DNA]</scope>
</reference>
<comment type="caution">
    <text evidence="1">The sequence shown here is derived from an EMBL/GenBank/DDBJ whole genome shotgun (WGS) entry which is preliminary data.</text>
</comment>
<sequence length="55" mass="6394">MSTEEKQKEISLQRKKEKVLRVEGRLKEMAEMIGPRSQALQSLSHLIGMEKTFPH</sequence>
<gene>
    <name evidence="1" type="ORF">ElyMa_001912800</name>
</gene>
<feature type="non-terminal residue" evidence="1">
    <location>
        <position position="55"/>
    </location>
</feature>
<name>A0AAV4ETJ4_9GAST</name>
<evidence type="ECO:0000313" key="1">
    <source>
        <dbReference type="EMBL" id="GFR64081.1"/>
    </source>
</evidence>
<evidence type="ECO:0000313" key="2">
    <source>
        <dbReference type="Proteomes" id="UP000762676"/>
    </source>
</evidence>